<evidence type="ECO:0000313" key="3">
    <source>
        <dbReference type="Proteomes" id="UP000235388"/>
    </source>
</evidence>
<dbReference type="Proteomes" id="UP000235388">
    <property type="component" value="Unassembled WGS sequence"/>
</dbReference>
<reference evidence="2 3" key="1">
    <citation type="submission" date="2017-11" db="EMBL/GenBank/DDBJ databases">
        <title>De novo assembly and phasing of dikaryotic genomes from two isolates of Puccinia coronata f. sp. avenae, the causal agent of oat crown rust.</title>
        <authorList>
            <person name="Miller M.E."/>
            <person name="Zhang Y."/>
            <person name="Omidvar V."/>
            <person name="Sperschneider J."/>
            <person name="Schwessinger B."/>
            <person name="Raley C."/>
            <person name="Palmer J.M."/>
            <person name="Garnica D."/>
            <person name="Upadhyaya N."/>
            <person name="Rathjen J."/>
            <person name="Taylor J.M."/>
            <person name="Park R.F."/>
            <person name="Dodds P.N."/>
            <person name="Hirsch C.D."/>
            <person name="Kianian S.F."/>
            <person name="Figueroa M."/>
        </authorList>
    </citation>
    <scope>NUCLEOTIDE SEQUENCE [LARGE SCALE GENOMIC DNA]</scope>
    <source>
        <strain evidence="2">12NC29</strain>
    </source>
</reference>
<keyword evidence="3" id="KW-1185">Reference proteome</keyword>
<dbReference type="STRING" id="200324.A0A2N5W275"/>
<feature type="domain" description="Ty3 transposon capsid-like protein" evidence="1">
    <location>
        <begin position="75"/>
        <end position="238"/>
    </location>
</feature>
<organism evidence="2 3">
    <name type="scientific">Puccinia coronata f. sp. avenae</name>
    <dbReference type="NCBI Taxonomy" id="200324"/>
    <lineage>
        <taxon>Eukaryota</taxon>
        <taxon>Fungi</taxon>
        <taxon>Dikarya</taxon>
        <taxon>Basidiomycota</taxon>
        <taxon>Pucciniomycotina</taxon>
        <taxon>Pucciniomycetes</taxon>
        <taxon>Pucciniales</taxon>
        <taxon>Pucciniaceae</taxon>
        <taxon>Puccinia</taxon>
    </lineage>
</organism>
<name>A0A2N5W275_9BASI</name>
<comment type="caution">
    <text evidence="2">The sequence shown here is derived from an EMBL/GenBank/DDBJ whole genome shotgun (WGS) entry which is preliminary data.</text>
</comment>
<accession>A0A2N5W275</accession>
<dbReference type="AlphaFoldDB" id="A0A2N5W275"/>
<proteinExistence type="predicted"/>
<sequence>MDAAVNDGQIQAADNTDRDKVIHNLQHQVQQLLASDANKQAQIQQLVAKALNQQPQAQHPDTAPKIETIPIRLPDFDGRGDVDIWIKKVECVLSGRNYPEDRWTSMIVTNLKDTAEAFWFNLVSKLKVDDMPWPIFKQKLMDQFNYAHKQYDARLELQFLKCTTAEEYINKFKRASVKLPSSKMANEDKMFLFTVNLPGHLCVKILGDKCNSLDDLCQSLREHDCLAKSSFYQGSSATGTYYNNNHQNFVTKLSLTILKQ</sequence>
<dbReference type="InterPro" id="IPR045358">
    <property type="entry name" value="Ty3_capsid"/>
</dbReference>
<evidence type="ECO:0000259" key="1">
    <source>
        <dbReference type="Pfam" id="PF19259"/>
    </source>
</evidence>
<dbReference type="Pfam" id="PF19259">
    <property type="entry name" value="Ty3_capsid"/>
    <property type="match status" value="1"/>
</dbReference>
<dbReference type="OrthoDB" id="10503212at2759"/>
<evidence type="ECO:0000313" key="2">
    <source>
        <dbReference type="EMBL" id="PLW56351.1"/>
    </source>
</evidence>
<gene>
    <name evidence="2" type="ORF">PCANC_03422</name>
</gene>
<protein>
    <recommendedName>
        <fullName evidence="1">Ty3 transposon capsid-like protein domain-containing protein</fullName>
    </recommendedName>
</protein>
<dbReference type="EMBL" id="PGCJ01000021">
    <property type="protein sequence ID" value="PLW56351.1"/>
    <property type="molecule type" value="Genomic_DNA"/>
</dbReference>